<keyword evidence="1" id="KW-0067">ATP-binding</keyword>
<name>A0A533Q8L1_9BACT</name>
<gene>
    <name evidence="1" type="ORF">JETT_2706</name>
</gene>
<dbReference type="AlphaFoldDB" id="A0A533Q8L1"/>
<keyword evidence="1" id="KW-0547">Nucleotide-binding</keyword>
<keyword evidence="1" id="KW-0347">Helicase</keyword>
<protein>
    <submittedName>
        <fullName evidence="1">Helicase (Snf2/Rad54 family)</fullName>
    </submittedName>
</protein>
<evidence type="ECO:0000313" key="1">
    <source>
        <dbReference type="EMBL" id="TLD41018.1"/>
    </source>
</evidence>
<comment type="caution">
    <text evidence="1">The sequence shown here is derived from an EMBL/GenBank/DDBJ whole genome shotgun (WGS) entry which is preliminary data.</text>
</comment>
<keyword evidence="1" id="KW-0378">Hydrolase</keyword>
<evidence type="ECO:0000313" key="2">
    <source>
        <dbReference type="Proteomes" id="UP000319783"/>
    </source>
</evidence>
<dbReference type="EMBL" id="SULG01000066">
    <property type="protein sequence ID" value="TLD41018.1"/>
    <property type="molecule type" value="Genomic_DNA"/>
</dbReference>
<accession>A0A533Q8L1</accession>
<reference evidence="1 2" key="1">
    <citation type="submission" date="2019-04" db="EMBL/GenBank/DDBJ databases">
        <title>Genome of a novel bacterium Candidatus Jettenia ecosi reconstructed from metagenome of an anammox bioreactor.</title>
        <authorList>
            <person name="Mardanov A.V."/>
            <person name="Beletsky A.V."/>
            <person name="Ravin N.V."/>
            <person name="Botchkova E.A."/>
            <person name="Litti Y.V."/>
            <person name="Nozhevnikova A.N."/>
        </authorList>
    </citation>
    <scope>NUCLEOTIDE SEQUENCE [LARGE SCALE GENOMIC DNA]</scope>
    <source>
        <strain evidence="1">J2</strain>
    </source>
</reference>
<dbReference type="GO" id="GO:0004386">
    <property type="term" value="F:helicase activity"/>
    <property type="evidence" value="ECO:0007669"/>
    <property type="project" value="UniProtKB-KW"/>
</dbReference>
<proteinExistence type="predicted"/>
<organism evidence="1 2">
    <name type="scientific">Candidatus Jettenia ecosi</name>
    <dbReference type="NCBI Taxonomy" id="2494326"/>
    <lineage>
        <taxon>Bacteria</taxon>
        <taxon>Pseudomonadati</taxon>
        <taxon>Planctomycetota</taxon>
        <taxon>Candidatus Brocadiia</taxon>
        <taxon>Candidatus Brocadiales</taxon>
        <taxon>Candidatus Brocadiaceae</taxon>
        <taxon>Candidatus Jettenia</taxon>
    </lineage>
</organism>
<sequence>MFELVIGEVDVILGKLDEETEFEDLIIDAWTKSANTAQFENEIDVLGENLLAAKQKYFTLKDTEDKIFGDQFTTAVAEESQPEEESK</sequence>
<dbReference type="Proteomes" id="UP000319783">
    <property type="component" value="Unassembled WGS sequence"/>
</dbReference>